<dbReference type="FunFam" id="3.30.1370.10:FF:000093">
    <property type="entry name" value="KH domain-containing protein"/>
    <property type="match status" value="1"/>
</dbReference>
<organism evidence="5 6">
    <name type="scientific">Nelumbo nucifera</name>
    <name type="common">Sacred lotus</name>
    <dbReference type="NCBI Taxonomy" id="4432"/>
    <lineage>
        <taxon>Eukaryota</taxon>
        <taxon>Viridiplantae</taxon>
        <taxon>Streptophyta</taxon>
        <taxon>Embryophyta</taxon>
        <taxon>Tracheophyta</taxon>
        <taxon>Spermatophyta</taxon>
        <taxon>Magnoliopsida</taxon>
        <taxon>Proteales</taxon>
        <taxon>Nelumbonaceae</taxon>
        <taxon>Nelumbo</taxon>
    </lineage>
</organism>
<feature type="compositionally biased region" description="Low complexity" evidence="3">
    <location>
        <begin position="41"/>
        <end position="52"/>
    </location>
</feature>
<dbReference type="eggNOG" id="KOG1676">
    <property type="taxonomic scope" value="Eukaryota"/>
</dbReference>
<feature type="region of interest" description="Disordered" evidence="3">
    <location>
        <begin position="307"/>
        <end position="738"/>
    </location>
</feature>
<dbReference type="Gene3D" id="3.30.1370.10">
    <property type="entry name" value="K Homology domain, type 1"/>
    <property type="match status" value="2"/>
</dbReference>
<dbReference type="AlphaFoldDB" id="A0A1U8A4Y4"/>
<feature type="compositionally biased region" description="Low complexity" evidence="3">
    <location>
        <begin position="426"/>
        <end position="438"/>
    </location>
</feature>
<feature type="compositionally biased region" description="Polar residues" evidence="3">
    <location>
        <begin position="551"/>
        <end position="564"/>
    </location>
</feature>
<feature type="region of interest" description="Disordered" evidence="3">
    <location>
        <begin position="1"/>
        <end position="59"/>
    </location>
</feature>
<dbReference type="KEGG" id="nnu:104600771"/>
<feature type="compositionally biased region" description="Pro residues" evidence="3">
    <location>
        <begin position="324"/>
        <end position="340"/>
    </location>
</feature>
<dbReference type="GO" id="GO:0003729">
    <property type="term" value="F:mRNA binding"/>
    <property type="evidence" value="ECO:0000318"/>
    <property type="project" value="GO_Central"/>
</dbReference>
<feature type="domain" description="K Homology" evidence="4">
    <location>
        <begin position="138"/>
        <end position="211"/>
    </location>
</feature>
<name>A0A1U8A4Y4_NELNU</name>
<accession>A0A1U8A4Y4</accession>
<evidence type="ECO:0000313" key="5">
    <source>
        <dbReference type="Proteomes" id="UP000189703"/>
    </source>
</evidence>
<dbReference type="Proteomes" id="UP000189703">
    <property type="component" value="Unplaced"/>
</dbReference>
<protein>
    <submittedName>
        <fullName evidence="6">Far upstream element-binding protein 1-like</fullName>
    </submittedName>
</protein>
<evidence type="ECO:0000256" key="2">
    <source>
        <dbReference type="PROSITE-ProRule" id="PRU00117"/>
    </source>
</evidence>
<dbReference type="STRING" id="4432.A0A1U8A4Y4"/>
<feature type="compositionally biased region" description="Polar residues" evidence="3">
    <location>
        <begin position="479"/>
        <end position="498"/>
    </location>
</feature>
<dbReference type="PROSITE" id="PS50084">
    <property type="entry name" value="KH_TYPE_1"/>
    <property type="match status" value="2"/>
</dbReference>
<feature type="compositionally biased region" description="Polar residues" evidence="3">
    <location>
        <begin position="725"/>
        <end position="738"/>
    </location>
</feature>
<keyword evidence="2" id="KW-0694">RNA-binding</keyword>
<keyword evidence="5" id="KW-1185">Reference proteome</keyword>
<dbReference type="RefSeq" id="XP_010262211.1">
    <property type="nucleotide sequence ID" value="XM_010263909.2"/>
</dbReference>
<dbReference type="InterPro" id="IPR036612">
    <property type="entry name" value="KH_dom_type_1_sf"/>
</dbReference>
<dbReference type="InterPro" id="IPR004088">
    <property type="entry name" value="KH_dom_type_1"/>
</dbReference>
<reference evidence="6" key="1">
    <citation type="submission" date="2025-08" db="UniProtKB">
        <authorList>
            <consortium name="RefSeq"/>
        </authorList>
    </citation>
    <scope>IDENTIFICATION</scope>
</reference>
<evidence type="ECO:0000256" key="3">
    <source>
        <dbReference type="SAM" id="MobiDB-lite"/>
    </source>
</evidence>
<feature type="compositionally biased region" description="Low complexity" evidence="3">
    <location>
        <begin position="404"/>
        <end position="416"/>
    </location>
</feature>
<evidence type="ECO:0000256" key="1">
    <source>
        <dbReference type="ARBA" id="ARBA00022737"/>
    </source>
</evidence>
<feature type="compositionally biased region" description="Low complexity" evidence="3">
    <location>
        <begin position="536"/>
        <end position="550"/>
    </location>
</feature>
<feature type="compositionally biased region" description="Low complexity" evidence="3">
    <location>
        <begin position="568"/>
        <end position="581"/>
    </location>
</feature>
<dbReference type="SUPFAM" id="SSF54791">
    <property type="entry name" value="Eukaryotic type KH-domain (KH-domain type I)"/>
    <property type="match status" value="2"/>
</dbReference>
<dbReference type="OMA" id="RVRNPGM"/>
<feature type="region of interest" description="Disordered" evidence="3">
    <location>
        <begin position="77"/>
        <end position="117"/>
    </location>
</feature>
<feature type="compositionally biased region" description="Polar residues" evidence="3">
    <location>
        <begin position="688"/>
        <end position="707"/>
    </location>
</feature>
<dbReference type="GO" id="GO:0005737">
    <property type="term" value="C:cytoplasm"/>
    <property type="evidence" value="ECO:0000318"/>
    <property type="project" value="GO_Central"/>
</dbReference>
<dbReference type="FunCoup" id="A0A1U8A4Y4">
    <property type="interactions" value="1126"/>
</dbReference>
<dbReference type="InParanoid" id="A0A1U8A4Y4"/>
<dbReference type="InterPro" id="IPR004087">
    <property type="entry name" value="KH_dom"/>
</dbReference>
<feature type="compositionally biased region" description="Polar residues" evidence="3">
    <location>
        <begin position="357"/>
        <end position="394"/>
    </location>
</feature>
<dbReference type="PANTHER" id="PTHR10288">
    <property type="entry name" value="KH DOMAIN CONTAINING RNA BINDING PROTEIN"/>
    <property type="match status" value="1"/>
</dbReference>
<feature type="compositionally biased region" description="Low complexity" evidence="3">
    <location>
        <begin position="452"/>
        <end position="462"/>
    </location>
</feature>
<dbReference type="Pfam" id="PF00013">
    <property type="entry name" value="KH_1"/>
    <property type="match status" value="2"/>
</dbReference>
<evidence type="ECO:0000313" key="6">
    <source>
        <dbReference type="RefSeq" id="XP_010262211.1"/>
    </source>
</evidence>
<dbReference type="GO" id="GO:0010468">
    <property type="term" value="P:regulation of gene expression"/>
    <property type="evidence" value="ECO:0000318"/>
    <property type="project" value="GO_Central"/>
</dbReference>
<proteinExistence type="predicted"/>
<sequence length="738" mass="77326">MAEELQFASRTDNKRKYEDQTPPPSSAPRRPTGFSAPIASPSPDSTHSHPPSYNCVPPPVDEIQLAKQRAQEIAARLFSNAEAKRPRVENGAGTDGTNDKGFSSGPTDIGQKPPGYQITNSQVGIAPSLAMNATYGFQGTSKKIDIPNGRVGVIIGKGGETIKYLQLQSGAKIQVTRDMDADPNSLTRMVELMGTPEQINKAEQLINDVLAEAEAGGSGIVSRRVTGQPGTEQFIMKVPNNKVGLIIGKGGETIKNMQARSGARIQLIPLHLPPGDTSTERTVQIEGTNEQIEAAKQLVNEVTSENRVRNPPMAGGYPQQGYRPPRPPMSWGPPGAPPMQQPGYGYMQPGAYPGPPTQYNMSQPSYAGYPPQQTSGGYSSGWDQTPVPASQQTTQGGGYDYYNQQPPAQQQQQQTQGGPSNPADNSGYSYGQPPSSGYNHQGPYGDPNYANPPVGQQGYPQDGYGGGYHTPAPQPGYVQPQSNPQPGYDQQQSYTSAPTYGAVGGPAQDGPPASYGAQGGATQVPATPQIPPPVQPSAASQQGYAGQQPSNTPSSYPQGASQPSYGMPPTSQPSYGSQPQSGGFGQSGPLTQPSYGPPQTLKPPPSQLYGQPQQPPNTQGTSYVQPVAGQPGYSQQPPTQSGYAQPDSSHHRTQQPPPSGFGSGGFQASYGQQPYGAPTAAQPGYGQQPYSDSYSGGYSQPAYSSDNAAGGNVHGAQDAGPVPQAAQQSGVAQTSPES</sequence>
<dbReference type="SMART" id="SM00322">
    <property type="entry name" value="KH"/>
    <property type="match status" value="2"/>
</dbReference>
<keyword evidence="1" id="KW-0677">Repeat</keyword>
<feature type="compositionally biased region" description="Polar residues" evidence="3">
    <location>
        <begin position="632"/>
        <end position="647"/>
    </location>
</feature>
<feature type="domain" description="K Homology" evidence="4">
    <location>
        <begin position="230"/>
        <end position="304"/>
    </location>
</feature>
<gene>
    <name evidence="6" type="primary">LOC104600771</name>
</gene>
<dbReference type="OrthoDB" id="5204190at2759"/>
<dbReference type="GeneID" id="104600771"/>
<evidence type="ECO:0000259" key="4">
    <source>
        <dbReference type="SMART" id="SM00322"/>
    </source>
</evidence>